<dbReference type="GeneID" id="8243793"/>
<feature type="domain" description="Protein kinase" evidence="4">
    <location>
        <begin position="361"/>
        <end position="624"/>
    </location>
</feature>
<feature type="region of interest" description="Disordered" evidence="3">
    <location>
        <begin position="254"/>
        <end position="287"/>
    </location>
</feature>
<keyword evidence="2" id="KW-0067">ATP-binding</keyword>
<accession>C1E679</accession>
<feature type="compositionally biased region" description="Gly residues" evidence="3">
    <location>
        <begin position="320"/>
        <end position="329"/>
    </location>
</feature>
<feature type="region of interest" description="Disordered" evidence="3">
    <location>
        <begin position="312"/>
        <end position="334"/>
    </location>
</feature>
<dbReference type="OrthoDB" id="498515at2759"/>
<dbReference type="InterPro" id="IPR001245">
    <property type="entry name" value="Ser-Thr/Tyr_kinase_cat_dom"/>
</dbReference>
<evidence type="ECO:0000256" key="1">
    <source>
        <dbReference type="ARBA" id="ARBA00022741"/>
    </source>
</evidence>
<evidence type="ECO:0000259" key="4">
    <source>
        <dbReference type="PROSITE" id="PS50011"/>
    </source>
</evidence>
<dbReference type="OMA" id="TSFRAHF"/>
<reference evidence="5 6" key="1">
    <citation type="journal article" date="2009" name="Science">
        <title>Green evolution and dynamic adaptations revealed by genomes of the marine picoeukaryotes Micromonas.</title>
        <authorList>
            <person name="Worden A.Z."/>
            <person name="Lee J.H."/>
            <person name="Mock T."/>
            <person name="Rouze P."/>
            <person name="Simmons M.P."/>
            <person name="Aerts A.L."/>
            <person name="Allen A.E."/>
            <person name="Cuvelier M.L."/>
            <person name="Derelle E."/>
            <person name="Everett M.V."/>
            <person name="Foulon E."/>
            <person name="Grimwood J."/>
            <person name="Gundlach H."/>
            <person name="Henrissat B."/>
            <person name="Napoli C."/>
            <person name="McDonald S.M."/>
            <person name="Parker M.S."/>
            <person name="Rombauts S."/>
            <person name="Salamov A."/>
            <person name="Von Dassow P."/>
            <person name="Badger J.H."/>
            <person name="Coutinho P.M."/>
            <person name="Demir E."/>
            <person name="Dubchak I."/>
            <person name="Gentemann C."/>
            <person name="Eikrem W."/>
            <person name="Gready J.E."/>
            <person name="John U."/>
            <person name="Lanier W."/>
            <person name="Lindquist E.A."/>
            <person name="Lucas S."/>
            <person name="Mayer K.F."/>
            <person name="Moreau H."/>
            <person name="Not F."/>
            <person name="Otillar R."/>
            <person name="Panaud O."/>
            <person name="Pangilinan J."/>
            <person name="Paulsen I."/>
            <person name="Piegu B."/>
            <person name="Poliakov A."/>
            <person name="Robbens S."/>
            <person name="Schmutz J."/>
            <person name="Toulza E."/>
            <person name="Wyss T."/>
            <person name="Zelensky A."/>
            <person name="Zhou K."/>
            <person name="Armbrust E.V."/>
            <person name="Bhattacharya D."/>
            <person name="Goodenough U.W."/>
            <person name="Van de Peer Y."/>
            <person name="Grigoriev I.V."/>
        </authorList>
    </citation>
    <scope>NUCLEOTIDE SEQUENCE [LARGE SCALE GENOMIC DNA]</scope>
    <source>
        <strain evidence="6">RCC299 / NOUM17</strain>
    </source>
</reference>
<dbReference type="SMART" id="SM00220">
    <property type="entry name" value="S_TKc"/>
    <property type="match status" value="1"/>
</dbReference>
<keyword evidence="1" id="KW-0547">Nucleotide-binding</keyword>
<dbReference type="RefSeq" id="XP_002502507.1">
    <property type="nucleotide sequence ID" value="XM_002502461.1"/>
</dbReference>
<dbReference type="PROSITE" id="PS50011">
    <property type="entry name" value="PROTEIN_KINASE_DOM"/>
    <property type="match status" value="1"/>
</dbReference>
<evidence type="ECO:0000313" key="5">
    <source>
        <dbReference type="EMBL" id="ACO63765.1"/>
    </source>
</evidence>
<dbReference type="Proteomes" id="UP000002009">
    <property type="component" value="Chromosome 5"/>
</dbReference>
<dbReference type="GO" id="GO:0004674">
    <property type="term" value="F:protein serine/threonine kinase activity"/>
    <property type="evidence" value="ECO:0007669"/>
    <property type="project" value="TreeGrafter"/>
</dbReference>
<dbReference type="GO" id="GO:0005524">
    <property type="term" value="F:ATP binding"/>
    <property type="evidence" value="ECO:0007669"/>
    <property type="project" value="UniProtKB-KW"/>
</dbReference>
<proteinExistence type="predicted"/>
<gene>
    <name evidence="5" type="ORF">MICPUN_58573</name>
</gene>
<dbReference type="CDD" id="cd13999">
    <property type="entry name" value="STKc_MAP3K-like"/>
    <property type="match status" value="1"/>
</dbReference>
<dbReference type="InParanoid" id="C1E679"/>
<dbReference type="eggNOG" id="KOG0192">
    <property type="taxonomic scope" value="Eukaryota"/>
</dbReference>
<dbReference type="STRING" id="296587.C1E679"/>
<feature type="compositionally biased region" description="Acidic residues" evidence="3">
    <location>
        <begin position="711"/>
        <end position="726"/>
    </location>
</feature>
<dbReference type="EMBL" id="CP001326">
    <property type="protein sequence ID" value="ACO63765.1"/>
    <property type="molecule type" value="Genomic_DNA"/>
</dbReference>
<feature type="region of interest" description="Disordered" evidence="3">
    <location>
        <begin position="63"/>
        <end position="176"/>
    </location>
</feature>
<evidence type="ECO:0000256" key="2">
    <source>
        <dbReference type="ARBA" id="ARBA00022840"/>
    </source>
</evidence>
<sequence length="726" mass="76774">MPDLEEMGAEGSPAMTSHAGMETTFAEGSGGTASPSMLAMASLEVNDRLQHIDELVEKGVDHVQSPLKRRGTPPRSFWVEEPDAHSGGGLGLGGLERQGSLRRQGSGGAGPSSNRSARSHGSDDIVLPGNAGAARGGGELWRPDGLASPPGFASKFAKKPREEAVSADGKGVQDPNHVDAQMDAWLRQTVERMPIKPDHVSGVRGPLMNVTAVDDKTVDVVMTTSFRAHFSQPISQLGAGAGGGGNRLELPAPGSVGDGAGAGAGRIREIGDGGSRESTRSAVPTTPLGERAQLSLRAGAYPGSTGRFAIASPDDYVQSGGSGGSGGGSPKSYEQNRALVAGGDVPLLNTMREWEIAPADVQLHERVAVGGFAEVFRGTWNGTIVAVKQLLERGQDVVTRLREEAVVLSRLRHPNLLLFMGWCADPPFIATEFMRRGSLHNILRRNGAPLGGPRTHHVALSVARGMQYLHSRSPPILHLDLKSPNILVDDKWRVKIADFGLSRVRRNTLLSGRSNIHGTFEWMAPEMLRAENFDEKADVYSYGVVLWELLSAPLTPWNELINVQVVAVVGYDRQRLVLGLAAEEAAREDAATRTIGELFWACAGNDPRGRPTFQKVLERLEAALTLMLPGPDGTPGAAGTTPKGTTTLEVTAGLGRVAGEGAAGPPANRGAWRGASQIETRADEDKNIAKGPTGLVIEEIAGERGEGAAKDEDESGVPYVVDEDGH</sequence>
<protein>
    <recommendedName>
        <fullName evidence="4">Protein kinase domain-containing protein</fullName>
    </recommendedName>
</protein>
<dbReference type="InterPro" id="IPR051681">
    <property type="entry name" value="Ser/Thr_Kinases-Pseudokinases"/>
</dbReference>
<dbReference type="PANTHER" id="PTHR44329:SF298">
    <property type="entry name" value="MIXED LINEAGE KINASE DOMAIN-LIKE PROTEIN"/>
    <property type="match status" value="1"/>
</dbReference>
<evidence type="ECO:0000256" key="3">
    <source>
        <dbReference type="SAM" id="MobiDB-lite"/>
    </source>
</evidence>
<dbReference type="PRINTS" id="PR00109">
    <property type="entry name" value="TYRKINASE"/>
</dbReference>
<evidence type="ECO:0000313" key="6">
    <source>
        <dbReference type="Proteomes" id="UP000002009"/>
    </source>
</evidence>
<dbReference type="InterPro" id="IPR011009">
    <property type="entry name" value="Kinase-like_dom_sf"/>
</dbReference>
<dbReference type="Gene3D" id="1.10.510.10">
    <property type="entry name" value="Transferase(Phosphotransferase) domain 1"/>
    <property type="match status" value="1"/>
</dbReference>
<dbReference type="PANTHER" id="PTHR44329">
    <property type="entry name" value="SERINE/THREONINE-PROTEIN KINASE TNNI3K-RELATED"/>
    <property type="match status" value="1"/>
</dbReference>
<dbReference type="SUPFAM" id="SSF56112">
    <property type="entry name" value="Protein kinase-like (PK-like)"/>
    <property type="match status" value="1"/>
</dbReference>
<dbReference type="PROSITE" id="PS00108">
    <property type="entry name" value="PROTEIN_KINASE_ST"/>
    <property type="match status" value="1"/>
</dbReference>
<dbReference type="KEGG" id="mis:MICPUN_58573"/>
<keyword evidence="6" id="KW-1185">Reference proteome</keyword>
<organism evidence="5 6">
    <name type="scientific">Micromonas commoda (strain RCC299 / NOUM17 / CCMP2709)</name>
    <name type="common">Picoplanktonic green alga</name>
    <dbReference type="NCBI Taxonomy" id="296587"/>
    <lineage>
        <taxon>Eukaryota</taxon>
        <taxon>Viridiplantae</taxon>
        <taxon>Chlorophyta</taxon>
        <taxon>Mamiellophyceae</taxon>
        <taxon>Mamiellales</taxon>
        <taxon>Mamiellaceae</taxon>
        <taxon>Micromonas</taxon>
    </lineage>
</organism>
<feature type="compositionally biased region" description="Gly residues" evidence="3">
    <location>
        <begin position="86"/>
        <end position="96"/>
    </location>
</feature>
<dbReference type="InterPro" id="IPR008271">
    <property type="entry name" value="Ser/Thr_kinase_AS"/>
</dbReference>
<feature type="region of interest" description="Disordered" evidence="3">
    <location>
        <begin position="1"/>
        <end position="33"/>
    </location>
</feature>
<feature type="compositionally biased region" description="Basic and acidic residues" evidence="3">
    <location>
        <begin position="266"/>
        <end position="279"/>
    </location>
</feature>
<dbReference type="InterPro" id="IPR000719">
    <property type="entry name" value="Prot_kinase_dom"/>
</dbReference>
<feature type="region of interest" description="Disordered" evidence="3">
    <location>
        <begin position="702"/>
        <end position="726"/>
    </location>
</feature>
<name>C1E679_MICCC</name>
<dbReference type="AlphaFoldDB" id="C1E679"/>
<dbReference type="Pfam" id="PF07714">
    <property type="entry name" value="PK_Tyr_Ser-Thr"/>
    <property type="match status" value="1"/>
</dbReference>